<sequence>MDNSKAIETITKAIDFHTKEGAKMLANGARCGCESLIIRGHLHEVMAESLSEARHLYGYHFLGDGSRLREMQEYSYFDKRVKAIIKFARAPGQQ</sequence>
<protein>
    <submittedName>
        <fullName evidence="1">Uncharacterized protein</fullName>
    </submittedName>
</protein>
<evidence type="ECO:0000313" key="2">
    <source>
        <dbReference type="Proteomes" id="UP000829116"/>
    </source>
</evidence>
<organism evidence="1 2">
    <name type="scientific">Moellerella wisconsensis</name>
    <dbReference type="NCBI Taxonomy" id="158849"/>
    <lineage>
        <taxon>Bacteria</taxon>
        <taxon>Pseudomonadati</taxon>
        <taxon>Pseudomonadota</taxon>
        <taxon>Gammaproteobacteria</taxon>
        <taxon>Enterobacterales</taxon>
        <taxon>Morganellaceae</taxon>
        <taxon>Moellerella</taxon>
    </lineage>
</organism>
<reference evidence="1" key="1">
    <citation type="submission" date="2022-03" db="EMBL/GenBank/DDBJ databases">
        <title>ESBL-producing Moellerella wisconsensis and Escherichia marmotae isolated from wild game meat.</title>
        <authorList>
            <person name="Biggel M."/>
        </authorList>
    </citation>
    <scope>NUCLEOTIDE SEQUENCE</scope>
    <source>
        <strain evidence="1">W51</strain>
    </source>
</reference>
<dbReference type="Proteomes" id="UP000829116">
    <property type="component" value="Chromosome"/>
</dbReference>
<dbReference type="RefSeq" id="WP_241542620.1">
    <property type="nucleotide sequence ID" value="NZ_CAWQWN010000001.1"/>
</dbReference>
<gene>
    <name evidence="1" type="ORF">MNY72_04995</name>
</gene>
<dbReference type="EMBL" id="CP093245">
    <property type="protein sequence ID" value="UNH31655.1"/>
    <property type="molecule type" value="Genomic_DNA"/>
</dbReference>
<accession>A0A9Q8V471</accession>
<dbReference type="AlphaFoldDB" id="A0A9Q8V471"/>
<proteinExistence type="predicted"/>
<evidence type="ECO:0000313" key="1">
    <source>
        <dbReference type="EMBL" id="UNH31655.1"/>
    </source>
</evidence>
<name>A0A9Q8V471_9GAMM</name>